<feature type="transmembrane region" description="Helical" evidence="1">
    <location>
        <begin position="47"/>
        <end position="67"/>
    </location>
</feature>
<keyword evidence="3" id="KW-1185">Reference proteome</keyword>
<dbReference type="RefSeq" id="WP_132579906.1">
    <property type="nucleotide sequence ID" value="NZ_SMAJ01000002.1"/>
</dbReference>
<name>A0A4R3MDH0_9BURK</name>
<dbReference type="AlphaFoldDB" id="A0A4R3MDH0"/>
<evidence type="ECO:0000256" key="1">
    <source>
        <dbReference type="SAM" id="Phobius"/>
    </source>
</evidence>
<keyword evidence="1" id="KW-1133">Transmembrane helix</keyword>
<organism evidence="2 3">
    <name type="scientific">Paralcaligenes ureilyticus</name>
    <dbReference type="NCBI Taxonomy" id="627131"/>
    <lineage>
        <taxon>Bacteria</taxon>
        <taxon>Pseudomonadati</taxon>
        <taxon>Pseudomonadota</taxon>
        <taxon>Betaproteobacteria</taxon>
        <taxon>Burkholderiales</taxon>
        <taxon>Alcaligenaceae</taxon>
        <taxon>Paralcaligenes</taxon>
    </lineage>
</organism>
<keyword evidence="1" id="KW-0472">Membrane</keyword>
<accession>A0A4R3MDH0</accession>
<protein>
    <submittedName>
        <fullName evidence="2">Uncharacterized protein</fullName>
    </submittedName>
</protein>
<dbReference type="Proteomes" id="UP000295525">
    <property type="component" value="Unassembled WGS sequence"/>
</dbReference>
<proteinExistence type="predicted"/>
<sequence length="71" mass="7648">MEGLVQFLRKLGRLFVDDGSLAVALILWCVGAGLVLPRFAAQSSWSAPLFALGCLLILLVNVAVSVARHRK</sequence>
<evidence type="ECO:0000313" key="3">
    <source>
        <dbReference type="Proteomes" id="UP000295525"/>
    </source>
</evidence>
<dbReference type="EMBL" id="SMAJ01000002">
    <property type="protein sequence ID" value="TCT10319.1"/>
    <property type="molecule type" value="Genomic_DNA"/>
</dbReference>
<dbReference type="OrthoDB" id="8688041at2"/>
<feature type="transmembrane region" description="Helical" evidence="1">
    <location>
        <begin position="21"/>
        <end position="41"/>
    </location>
</feature>
<gene>
    <name evidence="2" type="ORF">EDC26_102276</name>
</gene>
<reference evidence="2 3" key="1">
    <citation type="submission" date="2019-03" db="EMBL/GenBank/DDBJ databases">
        <title>Genomic Encyclopedia of Type Strains, Phase IV (KMG-IV): sequencing the most valuable type-strain genomes for metagenomic binning, comparative biology and taxonomic classification.</title>
        <authorList>
            <person name="Goeker M."/>
        </authorList>
    </citation>
    <scope>NUCLEOTIDE SEQUENCE [LARGE SCALE GENOMIC DNA]</scope>
    <source>
        <strain evidence="2 3">DSM 24591</strain>
    </source>
</reference>
<keyword evidence="1" id="KW-0812">Transmembrane</keyword>
<evidence type="ECO:0000313" key="2">
    <source>
        <dbReference type="EMBL" id="TCT10319.1"/>
    </source>
</evidence>
<comment type="caution">
    <text evidence="2">The sequence shown here is derived from an EMBL/GenBank/DDBJ whole genome shotgun (WGS) entry which is preliminary data.</text>
</comment>